<dbReference type="EMBL" id="QKWP01001992">
    <property type="protein sequence ID" value="RIB05378.1"/>
    <property type="molecule type" value="Genomic_DNA"/>
</dbReference>
<protein>
    <submittedName>
        <fullName evidence="1">Uncharacterized protein</fullName>
    </submittedName>
</protein>
<dbReference type="AlphaFoldDB" id="A0A397U8H9"/>
<accession>A0A397U8H9</accession>
<proteinExistence type="predicted"/>
<evidence type="ECO:0000313" key="2">
    <source>
        <dbReference type="Proteomes" id="UP000266673"/>
    </source>
</evidence>
<dbReference type="Proteomes" id="UP000266673">
    <property type="component" value="Unassembled WGS sequence"/>
</dbReference>
<comment type="caution">
    <text evidence="1">The sequence shown here is derived from an EMBL/GenBank/DDBJ whole genome shotgun (WGS) entry which is preliminary data.</text>
</comment>
<evidence type="ECO:0000313" key="1">
    <source>
        <dbReference type="EMBL" id="RIB05378.1"/>
    </source>
</evidence>
<gene>
    <name evidence="1" type="ORF">C2G38_2219780</name>
</gene>
<keyword evidence="2" id="KW-1185">Reference proteome</keyword>
<reference evidence="1 2" key="1">
    <citation type="submission" date="2018-06" db="EMBL/GenBank/DDBJ databases">
        <title>Comparative genomics reveals the genomic features of Rhizophagus irregularis, R. cerebriforme, R. diaphanum and Gigaspora rosea, and their symbiotic lifestyle signature.</title>
        <authorList>
            <person name="Morin E."/>
            <person name="San Clemente H."/>
            <person name="Chen E.C.H."/>
            <person name="De La Providencia I."/>
            <person name="Hainaut M."/>
            <person name="Kuo A."/>
            <person name="Kohler A."/>
            <person name="Murat C."/>
            <person name="Tang N."/>
            <person name="Roy S."/>
            <person name="Loubradou J."/>
            <person name="Henrissat B."/>
            <person name="Grigoriev I.V."/>
            <person name="Corradi N."/>
            <person name="Roux C."/>
            <person name="Martin F.M."/>
        </authorList>
    </citation>
    <scope>NUCLEOTIDE SEQUENCE [LARGE SCALE GENOMIC DNA]</scope>
    <source>
        <strain evidence="1 2">DAOM 194757</strain>
    </source>
</reference>
<organism evidence="1 2">
    <name type="scientific">Gigaspora rosea</name>
    <dbReference type="NCBI Taxonomy" id="44941"/>
    <lineage>
        <taxon>Eukaryota</taxon>
        <taxon>Fungi</taxon>
        <taxon>Fungi incertae sedis</taxon>
        <taxon>Mucoromycota</taxon>
        <taxon>Glomeromycotina</taxon>
        <taxon>Glomeromycetes</taxon>
        <taxon>Diversisporales</taxon>
        <taxon>Gigasporaceae</taxon>
        <taxon>Gigaspora</taxon>
    </lineage>
</organism>
<name>A0A397U8H9_9GLOM</name>
<sequence length="213" mass="26081">MNIKEEVIIKELKEEYFKRTGRKIEEYEYCTIASEIKEIEPEYLEHKELYKKLDYLHSIIINNIEQHLIRRKETYDTVGELNIYNCYSDKHTWNKLTIARSIFKLQEQVYQPYLEHEIEIVAANSLYADIIENIILKYQEQTYSPYYQAQPEKEKQKRLQSSYIKFLEELYEKQVGIWISNQYMIAETYEELEKYHEQYWEQESISVLEQPLQ</sequence>